<dbReference type="STRING" id="768679.TTX_0814"/>
<protein>
    <submittedName>
        <fullName evidence="2">Uncharacterized protein</fullName>
    </submittedName>
</protein>
<dbReference type="HOGENOM" id="CLU_200167_0_0_2"/>
<dbReference type="EMBL" id="FN869859">
    <property type="protein sequence ID" value="CCC81467.1"/>
    <property type="molecule type" value="Genomic_DNA"/>
</dbReference>
<gene>
    <name evidence="2" type="ordered locus">TTX_0814</name>
</gene>
<reference evidence="2 3" key="1">
    <citation type="journal article" date="2011" name="PLoS ONE">
        <title>The complete genome sequence of Thermoproteus tenax: a physiologically versatile member of the Crenarchaeota.</title>
        <authorList>
            <person name="Siebers B."/>
            <person name="Zaparty M."/>
            <person name="Raddatz G."/>
            <person name="Tjaden B."/>
            <person name="Albers S.V."/>
            <person name="Bell S.D."/>
            <person name="Blombach F."/>
            <person name="Kletzin A."/>
            <person name="Kyrpides N."/>
            <person name="Lanz C."/>
            <person name="Plagens A."/>
            <person name="Rampp M."/>
            <person name="Rosinus A."/>
            <person name="von Jan M."/>
            <person name="Makarova K.S."/>
            <person name="Klenk H.P."/>
            <person name="Schuster S.C."/>
            <person name="Hensel R."/>
        </authorList>
    </citation>
    <scope>NUCLEOTIDE SEQUENCE [LARGE SCALE GENOMIC DNA]</scope>
    <source>
        <strain evidence="3">ATCC 35583 / DSM 2078 / JCM 9277 / NBRC 100435 / Kra 1</strain>
    </source>
</reference>
<keyword evidence="3" id="KW-1185">Reference proteome</keyword>
<sequence>MNVLEILRQKSKGVEGLSARSILNYVIYEFEVGGPSKEILEEALRLASKEIEQLQKVIEILKDIEVYV</sequence>
<dbReference type="PATRIC" id="fig|768679.9.peg.821"/>
<dbReference type="KEGG" id="ttn:TTX_0814"/>
<keyword evidence="1" id="KW-0175">Coiled coil</keyword>
<dbReference type="AlphaFoldDB" id="G4RPH2"/>
<dbReference type="Proteomes" id="UP000002654">
    <property type="component" value="Chromosome"/>
</dbReference>
<evidence type="ECO:0000313" key="3">
    <source>
        <dbReference type="Proteomes" id="UP000002654"/>
    </source>
</evidence>
<dbReference type="RefSeq" id="WP_014126723.1">
    <property type="nucleotide sequence ID" value="NC_016070.1"/>
</dbReference>
<evidence type="ECO:0000256" key="1">
    <source>
        <dbReference type="SAM" id="Coils"/>
    </source>
</evidence>
<name>G4RPH2_THETK</name>
<dbReference type="eggNOG" id="arCOG05571">
    <property type="taxonomic scope" value="Archaea"/>
</dbReference>
<accession>G4RPH2</accession>
<organism evidence="2 3">
    <name type="scientific">Thermoproteus tenax (strain ATCC 35583 / DSM 2078 / JCM 9277 / NBRC 100435 / Kra 1)</name>
    <dbReference type="NCBI Taxonomy" id="768679"/>
    <lineage>
        <taxon>Archaea</taxon>
        <taxon>Thermoproteota</taxon>
        <taxon>Thermoprotei</taxon>
        <taxon>Thermoproteales</taxon>
        <taxon>Thermoproteaceae</taxon>
        <taxon>Thermoproteus</taxon>
    </lineage>
</organism>
<feature type="coiled-coil region" evidence="1">
    <location>
        <begin position="37"/>
        <end position="64"/>
    </location>
</feature>
<dbReference type="GeneID" id="11261704"/>
<proteinExistence type="predicted"/>
<dbReference type="PaxDb" id="768679-TTX_0814"/>
<evidence type="ECO:0000313" key="2">
    <source>
        <dbReference type="EMBL" id="CCC81467.1"/>
    </source>
</evidence>
<dbReference type="OrthoDB" id="28918at2157"/>